<dbReference type="EMBL" id="LGUB01001084">
    <property type="protein sequence ID" value="KRH92245.1"/>
    <property type="molecule type" value="Genomic_DNA"/>
</dbReference>
<reference evidence="2 3" key="1">
    <citation type="submission" date="2015-07" db="EMBL/GenBank/DDBJ databases">
        <title>The genome of Pseudoloma neurophilia, a relevant intracellular parasite of the zebrafish.</title>
        <authorList>
            <person name="Ndikumana S."/>
            <person name="Pelin A."/>
            <person name="Sanders J."/>
            <person name="Corradi N."/>
        </authorList>
    </citation>
    <scope>NUCLEOTIDE SEQUENCE [LARGE SCALE GENOMIC DNA]</scope>
    <source>
        <strain evidence="2 3">MK1</strain>
    </source>
</reference>
<dbReference type="InterPro" id="IPR006085">
    <property type="entry name" value="XPG_DNA_repair_N"/>
</dbReference>
<accession>A0A0R0LWG7</accession>
<gene>
    <name evidence="2" type="ORF">M153_9117000388</name>
</gene>
<dbReference type="VEuPathDB" id="MicrosporidiaDB:M153_9117000388"/>
<organism evidence="2 3">
    <name type="scientific">Pseudoloma neurophilia</name>
    <dbReference type="NCBI Taxonomy" id="146866"/>
    <lineage>
        <taxon>Eukaryota</taxon>
        <taxon>Fungi</taxon>
        <taxon>Fungi incertae sedis</taxon>
        <taxon>Microsporidia</taxon>
        <taxon>Pseudoloma</taxon>
    </lineage>
</organism>
<dbReference type="PANTHER" id="PTHR11081">
    <property type="entry name" value="FLAP ENDONUCLEASE FAMILY MEMBER"/>
    <property type="match status" value="1"/>
</dbReference>
<keyword evidence="2" id="KW-0269">Exonuclease</keyword>
<dbReference type="InterPro" id="IPR006084">
    <property type="entry name" value="XPG/Rad2"/>
</dbReference>
<feature type="non-terminal residue" evidence="2">
    <location>
        <position position="207"/>
    </location>
</feature>
<keyword evidence="3" id="KW-1185">Reference proteome</keyword>
<dbReference type="Proteomes" id="UP000051530">
    <property type="component" value="Unassembled WGS sequence"/>
</dbReference>
<evidence type="ECO:0000313" key="3">
    <source>
        <dbReference type="Proteomes" id="UP000051530"/>
    </source>
</evidence>
<proteinExistence type="predicted"/>
<protein>
    <submittedName>
        <fullName evidence="2">5'-3' exonuclease</fullName>
    </submittedName>
</protein>
<dbReference type="OrthoDB" id="2193786at2759"/>
<evidence type="ECO:0000259" key="1">
    <source>
        <dbReference type="SMART" id="SM00485"/>
    </source>
</evidence>
<dbReference type="SMART" id="SM00485">
    <property type="entry name" value="XPGN"/>
    <property type="match status" value="1"/>
</dbReference>
<dbReference type="SUPFAM" id="SSF88723">
    <property type="entry name" value="PIN domain-like"/>
    <property type="match status" value="1"/>
</dbReference>
<name>A0A0R0LWG7_9MICR</name>
<dbReference type="GO" id="GO:0004527">
    <property type="term" value="F:exonuclease activity"/>
    <property type="evidence" value="ECO:0007669"/>
    <property type="project" value="UniProtKB-KW"/>
</dbReference>
<dbReference type="InterPro" id="IPR029060">
    <property type="entry name" value="PIN-like_dom_sf"/>
</dbReference>
<sequence>MGVRNLWKILESAQKEESPTNETLGIDASIWIHRYRSINNTSIVVFSIIKRIVSLLFRNNQLIFVFDGKTPPEKLLTVVKRNREQILTELKRHLKKINTNAPCKICSEPDEQILYRHCRHGSVDLNEFESVERLCSESLRNTKNIETWGRLIDDPDFMNESDDSSHHIIEIEEHVVPEGQSLKHRIMFVIYEDPSCDLNKLLPEKFV</sequence>
<dbReference type="Pfam" id="PF00752">
    <property type="entry name" value="XPG_N"/>
    <property type="match status" value="1"/>
</dbReference>
<dbReference type="AlphaFoldDB" id="A0A0R0LWG7"/>
<keyword evidence="2" id="KW-0378">Hydrolase</keyword>
<evidence type="ECO:0000313" key="2">
    <source>
        <dbReference type="EMBL" id="KRH92245.1"/>
    </source>
</evidence>
<dbReference type="PANTHER" id="PTHR11081:SF59">
    <property type="entry name" value="FI23547P1"/>
    <property type="match status" value="1"/>
</dbReference>
<feature type="domain" description="XPG N-terminal" evidence="1">
    <location>
        <begin position="1"/>
        <end position="86"/>
    </location>
</feature>
<dbReference type="GO" id="GO:0017108">
    <property type="term" value="F:5'-flap endonuclease activity"/>
    <property type="evidence" value="ECO:0007669"/>
    <property type="project" value="TreeGrafter"/>
</dbReference>
<dbReference type="PRINTS" id="PR00853">
    <property type="entry name" value="XPGRADSUPER"/>
</dbReference>
<keyword evidence="2" id="KW-0540">Nuclease</keyword>
<dbReference type="Gene3D" id="3.40.50.1010">
    <property type="entry name" value="5'-nuclease"/>
    <property type="match status" value="1"/>
</dbReference>
<comment type="caution">
    <text evidence="2">The sequence shown here is derived from an EMBL/GenBank/DDBJ whole genome shotgun (WGS) entry which is preliminary data.</text>
</comment>